<evidence type="ECO:0000313" key="2">
    <source>
        <dbReference type="EMBL" id="RDY03638.1"/>
    </source>
</evidence>
<gene>
    <name evidence="2" type="ORF">CR513_12760</name>
</gene>
<accession>A0A371HLI8</accession>
<evidence type="ECO:0000313" key="3">
    <source>
        <dbReference type="Proteomes" id="UP000257109"/>
    </source>
</evidence>
<proteinExistence type="predicted"/>
<dbReference type="Proteomes" id="UP000257109">
    <property type="component" value="Unassembled WGS sequence"/>
</dbReference>
<name>A0A371HLI8_MUCPR</name>
<sequence>MVTMFIDTLPSPFYDKEVGSVASNFADLVIIGERIEIIQANNSIDFVRELGQEWRKGETNSIIMDPSNPYAQGRNLGTPSQHGRRIGCPTNPSEEGLYPYTFDIHNPLSSL</sequence>
<evidence type="ECO:0000256" key="1">
    <source>
        <dbReference type="SAM" id="MobiDB-lite"/>
    </source>
</evidence>
<keyword evidence="3" id="KW-1185">Reference proteome</keyword>
<dbReference type="OrthoDB" id="1750196at2759"/>
<organism evidence="2 3">
    <name type="scientific">Mucuna pruriens</name>
    <name type="common">Velvet bean</name>
    <name type="synonym">Dolichos pruriens</name>
    <dbReference type="NCBI Taxonomy" id="157652"/>
    <lineage>
        <taxon>Eukaryota</taxon>
        <taxon>Viridiplantae</taxon>
        <taxon>Streptophyta</taxon>
        <taxon>Embryophyta</taxon>
        <taxon>Tracheophyta</taxon>
        <taxon>Spermatophyta</taxon>
        <taxon>Magnoliopsida</taxon>
        <taxon>eudicotyledons</taxon>
        <taxon>Gunneridae</taxon>
        <taxon>Pentapetalae</taxon>
        <taxon>rosids</taxon>
        <taxon>fabids</taxon>
        <taxon>Fabales</taxon>
        <taxon>Fabaceae</taxon>
        <taxon>Papilionoideae</taxon>
        <taxon>50 kb inversion clade</taxon>
        <taxon>NPAAA clade</taxon>
        <taxon>indigoferoid/millettioid clade</taxon>
        <taxon>Phaseoleae</taxon>
        <taxon>Mucuna</taxon>
    </lineage>
</organism>
<feature type="region of interest" description="Disordered" evidence="1">
    <location>
        <begin position="61"/>
        <end position="92"/>
    </location>
</feature>
<dbReference type="AlphaFoldDB" id="A0A371HLI8"/>
<comment type="caution">
    <text evidence="2">The sequence shown here is derived from an EMBL/GenBank/DDBJ whole genome shotgun (WGS) entry which is preliminary data.</text>
</comment>
<protein>
    <submittedName>
        <fullName evidence="2">Uncharacterized protein</fullName>
    </submittedName>
</protein>
<dbReference type="EMBL" id="QJKJ01002248">
    <property type="protein sequence ID" value="RDY03638.1"/>
    <property type="molecule type" value="Genomic_DNA"/>
</dbReference>
<feature type="non-terminal residue" evidence="2">
    <location>
        <position position="1"/>
    </location>
</feature>
<reference evidence="2" key="1">
    <citation type="submission" date="2018-05" db="EMBL/GenBank/DDBJ databases">
        <title>Draft genome of Mucuna pruriens seed.</title>
        <authorList>
            <person name="Nnadi N.E."/>
            <person name="Vos R."/>
            <person name="Hasami M.H."/>
            <person name="Devisetty U.K."/>
            <person name="Aguiy J.C."/>
        </authorList>
    </citation>
    <scope>NUCLEOTIDE SEQUENCE [LARGE SCALE GENOMIC DNA]</scope>
    <source>
        <strain evidence="2">JCA_2017</strain>
    </source>
</reference>